<gene>
    <name evidence="2" type="ORF">SDC9_50250</name>
</gene>
<evidence type="ECO:0000313" key="2">
    <source>
        <dbReference type="EMBL" id="MPM03983.1"/>
    </source>
</evidence>
<dbReference type="AlphaFoldDB" id="A0A644WNS4"/>
<dbReference type="InterPro" id="IPR045572">
    <property type="entry name" value="RE_endonuc_C"/>
</dbReference>
<dbReference type="Pfam" id="PF19778">
    <property type="entry name" value="RE_endonuc"/>
    <property type="match status" value="1"/>
</dbReference>
<sequence length="71" mass="7976">MDPDVKMFFLETKGSTSFMDLRTHEQLKIHCGKKHFESLANGDLNAGCDKLERGKNGILVYDTIAKPSFPC</sequence>
<dbReference type="EMBL" id="VSSQ01000998">
    <property type="protein sequence ID" value="MPM03983.1"/>
    <property type="molecule type" value="Genomic_DNA"/>
</dbReference>
<protein>
    <recommendedName>
        <fullName evidence="1">Type III restriction enzyme C-terminal endonuclease domain-containing protein</fullName>
    </recommendedName>
</protein>
<reference evidence="2" key="1">
    <citation type="submission" date="2019-08" db="EMBL/GenBank/DDBJ databases">
        <authorList>
            <person name="Kucharzyk K."/>
            <person name="Murdoch R.W."/>
            <person name="Higgins S."/>
            <person name="Loffler F."/>
        </authorList>
    </citation>
    <scope>NUCLEOTIDE SEQUENCE</scope>
</reference>
<feature type="domain" description="Type III restriction enzyme C-terminal endonuclease" evidence="1">
    <location>
        <begin position="7"/>
        <end position="40"/>
    </location>
</feature>
<proteinExistence type="predicted"/>
<comment type="caution">
    <text evidence="2">The sequence shown here is derived from an EMBL/GenBank/DDBJ whole genome shotgun (WGS) entry which is preliminary data.</text>
</comment>
<organism evidence="2">
    <name type="scientific">bioreactor metagenome</name>
    <dbReference type="NCBI Taxonomy" id="1076179"/>
    <lineage>
        <taxon>unclassified sequences</taxon>
        <taxon>metagenomes</taxon>
        <taxon>ecological metagenomes</taxon>
    </lineage>
</organism>
<dbReference type="GO" id="GO:0015668">
    <property type="term" value="F:type III site-specific deoxyribonuclease activity"/>
    <property type="evidence" value="ECO:0007669"/>
    <property type="project" value="InterPro"/>
</dbReference>
<accession>A0A644WNS4</accession>
<name>A0A644WNS4_9ZZZZ</name>
<evidence type="ECO:0000259" key="1">
    <source>
        <dbReference type="Pfam" id="PF19778"/>
    </source>
</evidence>